<gene>
    <name evidence="2" type="ORF">KSP40_PGU021356</name>
</gene>
<feature type="region of interest" description="Disordered" evidence="1">
    <location>
        <begin position="99"/>
        <end position="124"/>
    </location>
</feature>
<comment type="caution">
    <text evidence="2">The sequence shown here is derived from an EMBL/GenBank/DDBJ whole genome shotgun (WGS) entry which is preliminary data.</text>
</comment>
<sequence length="124" mass="13803">MTARLGDDANPNNIKKISIPLPKKSKKHYESKNESEADKERKMTFRADSHRLVAIESSSASRTALGQRLLNLDDPAFLSMPRTAASVLKILESSSFDFCGKPSKRAASLQRQRKETAFSPPARQ</sequence>
<proteinExistence type="predicted"/>
<evidence type="ECO:0000256" key="1">
    <source>
        <dbReference type="SAM" id="MobiDB-lite"/>
    </source>
</evidence>
<organism evidence="2 3">
    <name type="scientific">Platanthera guangdongensis</name>
    <dbReference type="NCBI Taxonomy" id="2320717"/>
    <lineage>
        <taxon>Eukaryota</taxon>
        <taxon>Viridiplantae</taxon>
        <taxon>Streptophyta</taxon>
        <taxon>Embryophyta</taxon>
        <taxon>Tracheophyta</taxon>
        <taxon>Spermatophyta</taxon>
        <taxon>Magnoliopsida</taxon>
        <taxon>Liliopsida</taxon>
        <taxon>Asparagales</taxon>
        <taxon>Orchidaceae</taxon>
        <taxon>Orchidoideae</taxon>
        <taxon>Orchideae</taxon>
        <taxon>Orchidinae</taxon>
        <taxon>Platanthera</taxon>
    </lineage>
</organism>
<protein>
    <submittedName>
        <fullName evidence="2">Uncharacterized protein</fullName>
    </submittedName>
</protein>
<keyword evidence="3" id="KW-1185">Reference proteome</keyword>
<dbReference type="EMBL" id="JBBWWR010000001">
    <property type="protein sequence ID" value="KAK8970754.1"/>
    <property type="molecule type" value="Genomic_DNA"/>
</dbReference>
<name>A0ABR2N2N3_9ASPA</name>
<evidence type="ECO:0000313" key="3">
    <source>
        <dbReference type="Proteomes" id="UP001412067"/>
    </source>
</evidence>
<accession>A0ABR2N2N3</accession>
<feature type="region of interest" description="Disordered" evidence="1">
    <location>
        <begin position="1"/>
        <end position="43"/>
    </location>
</feature>
<dbReference type="Proteomes" id="UP001412067">
    <property type="component" value="Unassembled WGS sequence"/>
</dbReference>
<reference evidence="2 3" key="1">
    <citation type="journal article" date="2022" name="Nat. Plants">
        <title>Genomes of leafy and leafless Platanthera orchids illuminate the evolution of mycoheterotrophy.</title>
        <authorList>
            <person name="Li M.H."/>
            <person name="Liu K.W."/>
            <person name="Li Z."/>
            <person name="Lu H.C."/>
            <person name="Ye Q.L."/>
            <person name="Zhang D."/>
            <person name="Wang J.Y."/>
            <person name="Li Y.F."/>
            <person name="Zhong Z.M."/>
            <person name="Liu X."/>
            <person name="Yu X."/>
            <person name="Liu D.K."/>
            <person name="Tu X.D."/>
            <person name="Liu B."/>
            <person name="Hao Y."/>
            <person name="Liao X.Y."/>
            <person name="Jiang Y.T."/>
            <person name="Sun W.H."/>
            <person name="Chen J."/>
            <person name="Chen Y.Q."/>
            <person name="Ai Y."/>
            <person name="Zhai J.W."/>
            <person name="Wu S.S."/>
            <person name="Zhou Z."/>
            <person name="Hsiao Y.Y."/>
            <person name="Wu W.L."/>
            <person name="Chen Y.Y."/>
            <person name="Lin Y.F."/>
            <person name="Hsu J.L."/>
            <person name="Li C.Y."/>
            <person name="Wang Z.W."/>
            <person name="Zhao X."/>
            <person name="Zhong W.Y."/>
            <person name="Ma X.K."/>
            <person name="Ma L."/>
            <person name="Huang J."/>
            <person name="Chen G.Z."/>
            <person name="Huang M.Z."/>
            <person name="Huang L."/>
            <person name="Peng D.H."/>
            <person name="Luo Y.B."/>
            <person name="Zou S.Q."/>
            <person name="Chen S.P."/>
            <person name="Lan S."/>
            <person name="Tsai W.C."/>
            <person name="Van de Peer Y."/>
            <person name="Liu Z.J."/>
        </authorList>
    </citation>
    <scope>NUCLEOTIDE SEQUENCE [LARGE SCALE GENOMIC DNA]</scope>
    <source>
        <strain evidence="2">Lor288</strain>
    </source>
</reference>
<feature type="compositionally biased region" description="Basic and acidic residues" evidence="1">
    <location>
        <begin position="28"/>
        <end position="43"/>
    </location>
</feature>
<evidence type="ECO:0000313" key="2">
    <source>
        <dbReference type="EMBL" id="KAK8970754.1"/>
    </source>
</evidence>
<feature type="compositionally biased region" description="Low complexity" evidence="1">
    <location>
        <begin position="10"/>
        <end position="22"/>
    </location>
</feature>